<name>M1PCB2_9VIRU</name>
<evidence type="ECO:0000256" key="1">
    <source>
        <dbReference type="SAM" id="Phobius"/>
    </source>
</evidence>
<reference evidence="2 3" key="1">
    <citation type="submission" date="2012-10" db="EMBL/GenBank/DDBJ databases">
        <title>Complete genome sequence of Moumouvirus goulette.</title>
        <authorList>
            <person name="Fournous G."/>
            <person name="Bougalmi M."/>
            <person name="Colson P."/>
        </authorList>
    </citation>
    <scope>NUCLEOTIDE SEQUENCE [LARGE SCALE GENOMIC DNA]</scope>
</reference>
<accession>M1PCB2</accession>
<dbReference type="EMBL" id="KC008572">
    <property type="protein sequence ID" value="AGF85604.1"/>
    <property type="molecule type" value="Genomic_DNA"/>
</dbReference>
<gene>
    <name evidence="2" type="ORF">glt_00799</name>
</gene>
<feature type="transmembrane region" description="Helical" evidence="1">
    <location>
        <begin position="28"/>
        <end position="48"/>
    </location>
</feature>
<evidence type="ECO:0000313" key="2">
    <source>
        <dbReference type="EMBL" id="AGF85604.1"/>
    </source>
</evidence>
<keyword evidence="1" id="KW-1133">Transmembrane helix</keyword>
<protein>
    <submittedName>
        <fullName evidence="2">ATPase family protein</fullName>
    </submittedName>
</protein>
<keyword evidence="1" id="KW-0472">Membrane</keyword>
<keyword evidence="3" id="KW-1185">Reference proteome</keyword>
<dbReference type="Proteomes" id="UP000241071">
    <property type="component" value="Segment"/>
</dbReference>
<keyword evidence="1" id="KW-0812">Transmembrane</keyword>
<organism evidence="2 3">
    <name type="scientific">Moumouvirus goulette</name>
    <dbReference type="NCBI Taxonomy" id="1247379"/>
    <lineage>
        <taxon>Viruses</taxon>
        <taxon>Varidnaviria</taxon>
        <taxon>Bamfordvirae</taxon>
        <taxon>Nucleocytoviricota</taxon>
        <taxon>Megaviricetes</taxon>
        <taxon>Imitervirales</taxon>
        <taxon>Mimiviridae</taxon>
        <taxon>Megamimivirinae</taxon>
        <taxon>Moumouvirus</taxon>
        <taxon>Moumouvirus goulettemassiliense</taxon>
    </lineage>
</organism>
<sequence>MNTFTNTQALQYGLISKLSTGNPIIDSMVHVFIYSFVATFMMNLQNILNFDNLAQRIKNIYLSLKDTVLKYFYGVENLTKTVQIEYITEEKKFNELYKALDWYLSTNVRTDNLNDILRLSIEEKLEAGIIPKLNIRPSLNSTQYVEYKNHKIYFTTSKQIVTVYGDKERKKKIMSLH</sequence>
<evidence type="ECO:0000313" key="3">
    <source>
        <dbReference type="Proteomes" id="UP000241071"/>
    </source>
</evidence>
<proteinExistence type="predicted"/>